<keyword evidence="2" id="KW-1185">Reference proteome</keyword>
<evidence type="ECO:0000313" key="2">
    <source>
        <dbReference type="Proteomes" id="UP000298663"/>
    </source>
</evidence>
<proteinExistence type="predicted"/>
<accession>A0A4U5P159</accession>
<organism evidence="1 2">
    <name type="scientific">Steinernema carpocapsae</name>
    <name type="common">Entomopathogenic nematode</name>
    <dbReference type="NCBI Taxonomy" id="34508"/>
    <lineage>
        <taxon>Eukaryota</taxon>
        <taxon>Metazoa</taxon>
        <taxon>Ecdysozoa</taxon>
        <taxon>Nematoda</taxon>
        <taxon>Chromadorea</taxon>
        <taxon>Rhabditida</taxon>
        <taxon>Tylenchina</taxon>
        <taxon>Panagrolaimomorpha</taxon>
        <taxon>Strongyloidoidea</taxon>
        <taxon>Steinernematidae</taxon>
        <taxon>Steinernema</taxon>
    </lineage>
</organism>
<reference evidence="1 2" key="2">
    <citation type="journal article" date="2019" name="G3 (Bethesda)">
        <title>Hybrid Assembly of the Genome of the Entomopathogenic Nematode Steinernema carpocapsae Identifies the X-Chromosome.</title>
        <authorList>
            <person name="Serra L."/>
            <person name="Macchietto M."/>
            <person name="Macias-Munoz A."/>
            <person name="McGill C.J."/>
            <person name="Rodriguez I.M."/>
            <person name="Rodriguez B."/>
            <person name="Murad R."/>
            <person name="Mortazavi A."/>
        </authorList>
    </citation>
    <scope>NUCLEOTIDE SEQUENCE [LARGE SCALE GENOMIC DNA]</scope>
    <source>
        <strain evidence="1 2">ALL</strain>
    </source>
</reference>
<dbReference type="Proteomes" id="UP000298663">
    <property type="component" value="Unassembled WGS sequence"/>
</dbReference>
<dbReference type="EMBL" id="AZBU02000003">
    <property type="protein sequence ID" value="TKR89364.1"/>
    <property type="molecule type" value="Genomic_DNA"/>
</dbReference>
<dbReference type="STRING" id="34508.A0A4U5P159"/>
<sequence length="118" mass="14109">MASHVLLILNNICPLKICLKKRFLKTKKLIRRIFRKSRWKLRMRLEEEDEFIAFRRSFTETEDRLHVVRTRQIQLKNQLLLLNEHINHLTTIVSANSNFYRSVSEDTATEDGSKNKIV</sequence>
<reference evidence="1 2" key="1">
    <citation type="journal article" date="2015" name="Genome Biol.">
        <title>Comparative genomics of Steinernema reveals deeply conserved gene regulatory networks.</title>
        <authorList>
            <person name="Dillman A.R."/>
            <person name="Macchietto M."/>
            <person name="Porter C.F."/>
            <person name="Rogers A."/>
            <person name="Williams B."/>
            <person name="Antoshechkin I."/>
            <person name="Lee M.M."/>
            <person name="Goodwin Z."/>
            <person name="Lu X."/>
            <person name="Lewis E.E."/>
            <person name="Goodrich-Blair H."/>
            <person name="Stock S.P."/>
            <person name="Adams B.J."/>
            <person name="Sternberg P.W."/>
            <person name="Mortazavi A."/>
        </authorList>
    </citation>
    <scope>NUCLEOTIDE SEQUENCE [LARGE SCALE GENOMIC DNA]</scope>
    <source>
        <strain evidence="1 2">ALL</strain>
    </source>
</reference>
<gene>
    <name evidence="1" type="ORF">L596_013480</name>
</gene>
<evidence type="ECO:0000313" key="1">
    <source>
        <dbReference type="EMBL" id="TKR89364.1"/>
    </source>
</evidence>
<comment type="caution">
    <text evidence="1">The sequence shown here is derived from an EMBL/GenBank/DDBJ whole genome shotgun (WGS) entry which is preliminary data.</text>
</comment>
<name>A0A4U5P159_STECR</name>
<protein>
    <submittedName>
        <fullName evidence="1">Uncharacterized protein</fullName>
    </submittedName>
</protein>
<dbReference type="AlphaFoldDB" id="A0A4U5P159"/>